<protein>
    <submittedName>
        <fullName evidence="2">Uncharacterized protein</fullName>
    </submittedName>
</protein>
<dbReference type="SUPFAM" id="SSF48619">
    <property type="entry name" value="Phospholipase A2, PLA2"/>
    <property type="match status" value="1"/>
</dbReference>
<dbReference type="InterPro" id="IPR015141">
    <property type="entry name" value="PLipase_A2_prok/fun"/>
</dbReference>
<dbReference type="Gene3D" id="1.20.90.10">
    <property type="entry name" value="Phospholipase A2 domain"/>
    <property type="match status" value="1"/>
</dbReference>
<comment type="caution">
    <text evidence="2">The sequence shown here is derived from an EMBL/GenBank/DDBJ whole genome shotgun (WGS) entry which is preliminary data.</text>
</comment>
<feature type="signal peptide" evidence="1">
    <location>
        <begin position="1"/>
        <end position="27"/>
    </location>
</feature>
<dbReference type="Proteomes" id="UP001500655">
    <property type="component" value="Unassembled WGS sequence"/>
</dbReference>
<dbReference type="EMBL" id="BAAALS010000009">
    <property type="protein sequence ID" value="GAA1750687.1"/>
    <property type="molecule type" value="Genomic_DNA"/>
</dbReference>
<evidence type="ECO:0000313" key="3">
    <source>
        <dbReference type="Proteomes" id="UP001500655"/>
    </source>
</evidence>
<accession>A0ABP4WBF3</accession>
<dbReference type="RefSeq" id="WP_344079685.1">
    <property type="nucleotide sequence ID" value="NZ_BAAALS010000009.1"/>
</dbReference>
<organism evidence="2 3">
    <name type="scientific">Luedemannella helvata</name>
    <dbReference type="NCBI Taxonomy" id="349315"/>
    <lineage>
        <taxon>Bacteria</taxon>
        <taxon>Bacillati</taxon>
        <taxon>Actinomycetota</taxon>
        <taxon>Actinomycetes</taxon>
        <taxon>Micromonosporales</taxon>
        <taxon>Micromonosporaceae</taxon>
        <taxon>Luedemannella</taxon>
    </lineage>
</organism>
<gene>
    <name evidence="2" type="ORF">GCM10009681_22220</name>
</gene>
<keyword evidence="1" id="KW-0732">Signal</keyword>
<reference evidence="3" key="1">
    <citation type="journal article" date="2019" name="Int. J. Syst. Evol. Microbiol.">
        <title>The Global Catalogue of Microorganisms (GCM) 10K type strain sequencing project: providing services to taxonomists for standard genome sequencing and annotation.</title>
        <authorList>
            <consortium name="The Broad Institute Genomics Platform"/>
            <consortium name="The Broad Institute Genome Sequencing Center for Infectious Disease"/>
            <person name="Wu L."/>
            <person name="Ma J."/>
        </authorList>
    </citation>
    <scope>NUCLEOTIDE SEQUENCE [LARGE SCALE GENOMIC DNA]</scope>
    <source>
        <strain evidence="3">JCM 13249</strain>
    </source>
</reference>
<sequence>MRCTGVKGVLVAAVTVAAVGAGAPAHAHDGQHPWPTDGCTAAPDLVFRHACVHHDGCYAGHRASRAICDRRFLRDMRAACRGRPPVAASACTATAYLYYGAVRLLGDYFYHRPNPRDRIRTPVG</sequence>
<evidence type="ECO:0000256" key="1">
    <source>
        <dbReference type="SAM" id="SignalP"/>
    </source>
</evidence>
<keyword evidence="3" id="KW-1185">Reference proteome</keyword>
<feature type="chain" id="PRO_5045436818" evidence="1">
    <location>
        <begin position="28"/>
        <end position="124"/>
    </location>
</feature>
<evidence type="ECO:0000313" key="2">
    <source>
        <dbReference type="EMBL" id="GAA1750687.1"/>
    </source>
</evidence>
<dbReference type="InterPro" id="IPR036444">
    <property type="entry name" value="PLipase_A2_dom_sf"/>
</dbReference>
<proteinExistence type="predicted"/>
<name>A0ABP4WBF3_9ACTN</name>
<dbReference type="Pfam" id="PF09056">
    <property type="entry name" value="Phospholip_A2_3"/>
    <property type="match status" value="1"/>
</dbReference>